<gene>
    <name evidence="1" type="ORF">UW26_C0034G0007</name>
</gene>
<proteinExistence type="predicted"/>
<accession>A0A0G1GQL2</accession>
<organism evidence="1 2">
    <name type="scientific">Candidatus Collierbacteria bacterium GW2011_GWF1_44_12</name>
    <dbReference type="NCBI Taxonomy" id="1618402"/>
    <lineage>
        <taxon>Bacteria</taxon>
        <taxon>Candidatus Collieribacteriota</taxon>
    </lineage>
</organism>
<sequence length="121" mass="13890">MAVILSISDIDGTLTARKLEEVAYMYGLMDMRQVFLVAQPFMPYVLKVPAVDRTRHYDSVRTLTSLAIINYALSVHLSFDIMSLVPGRVYELKRINPSRAHKEMTDWCINLIRDCVKNDPL</sequence>
<reference evidence="1 2" key="1">
    <citation type="journal article" date="2015" name="Nature">
        <title>rRNA introns, odd ribosomes, and small enigmatic genomes across a large radiation of phyla.</title>
        <authorList>
            <person name="Brown C.T."/>
            <person name="Hug L.A."/>
            <person name="Thomas B.C."/>
            <person name="Sharon I."/>
            <person name="Castelle C.J."/>
            <person name="Singh A."/>
            <person name="Wilkins M.J."/>
            <person name="Williams K.H."/>
            <person name="Banfield J.F."/>
        </authorList>
    </citation>
    <scope>NUCLEOTIDE SEQUENCE [LARGE SCALE GENOMIC DNA]</scope>
</reference>
<comment type="caution">
    <text evidence="1">The sequence shown here is derived from an EMBL/GenBank/DDBJ whole genome shotgun (WGS) entry which is preliminary data.</text>
</comment>
<name>A0A0G1GQL2_9BACT</name>
<evidence type="ECO:0000313" key="2">
    <source>
        <dbReference type="Proteomes" id="UP000034097"/>
    </source>
</evidence>
<dbReference type="AlphaFoldDB" id="A0A0G1GQL2"/>
<protein>
    <submittedName>
        <fullName evidence="1">Uncharacterized protein</fullName>
    </submittedName>
</protein>
<evidence type="ECO:0000313" key="1">
    <source>
        <dbReference type="EMBL" id="KKT37331.1"/>
    </source>
</evidence>
<dbReference type="EMBL" id="LCHQ01000034">
    <property type="protein sequence ID" value="KKT37331.1"/>
    <property type="molecule type" value="Genomic_DNA"/>
</dbReference>
<dbReference type="Proteomes" id="UP000034097">
    <property type="component" value="Unassembled WGS sequence"/>
</dbReference>